<evidence type="ECO:0000313" key="2">
    <source>
        <dbReference type="Proteomes" id="UP000664859"/>
    </source>
</evidence>
<protein>
    <recommendedName>
        <fullName evidence="3">Proteasome assembly chaperone 3</fullName>
    </recommendedName>
</protein>
<dbReference type="OrthoDB" id="5839at2759"/>
<dbReference type="PANTHER" id="PTHR31051:SF1">
    <property type="entry name" value="PROTEASOME ASSEMBLY CHAPERONE 3"/>
    <property type="match status" value="1"/>
</dbReference>
<dbReference type="InterPro" id="IPR018788">
    <property type="entry name" value="Proteasome_assmbl_chp_3"/>
</dbReference>
<dbReference type="Gene3D" id="3.30.230.90">
    <property type="match status" value="1"/>
</dbReference>
<evidence type="ECO:0000313" key="1">
    <source>
        <dbReference type="EMBL" id="KAG5192706.1"/>
    </source>
</evidence>
<dbReference type="Proteomes" id="UP000664859">
    <property type="component" value="Unassembled WGS sequence"/>
</dbReference>
<reference evidence="1" key="1">
    <citation type="submission" date="2021-02" db="EMBL/GenBank/DDBJ databases">
        <title>First Annotated Genome of the Yellow-green Alga Tribonema minus.</title>
        <authorList>
            <person name="Mahan K.M."/>
        </authorList>
    </citation>
    <scope>NUCLEOTIDE SEQUENCE</scope>
    <source>
        <strain evidence="1">UTEX B ZZ1240</strain>
    </source>
</reference>
<name>A0A835ZGZ8_9STRA</name>
<dbReference type="Pfam" id="PF10178">
    <property type="entry name" value="PAC3"/>
    <property type="match status" value="1"/>
</dbReference>
<dbReference type="AlphaFoldDB" id="A0A835ZGZ8"/>
<dbReference type="InterPro" id="IPR053720">
    <property type="entry name" value="Psm_Assembly_Chaperone"/>
</dbReference>
<proteinExistence type="predicted"/>
<sequence length="115" mass="12582">MEQAVRQGALELHGITTEIVVQSFSDRTMVNVTQLEKMGTMLLVTSEASGMGGRSFNVKTLLGRRDDPLLLVYARQLAEQMRLDHPLLLAIALKEEGRDSATFAAVVNKVLALGQ</sequence>
<evidence type="ECO:0008006" key="3">
    <source>
        <dbReference type="Google" id="ProtNLM"/>
    </source>
</evidence>
<gene>
    <name evidence="1" type="ORF">JKP88DRAFT_216774</name>
</gene>
<dbReference type="GO" id="GO:0043248">
    <property type="term" value="P:proteasome assembly"/>
    <property type="evidence" value="ECO:0007669"/>
    <property type="project" value="InterPro"/>
</dbReference>
<keyword evidence="2" id="KW-1185">Reference proteome</keyword>
<dbReference type="EMBL" id="JAFCMP010000002">
    <property type="protein sequence ID" value="KAG5192706.1"/>
    <property type="molecule type" value="Genomic_DNA"/>
</dbReference>
<accession>A0A835ZGZ8</accession>
<comment type="caution">
    <text evidence="1">The sequence shown here is derived from an EMBL/GenBank/DDBJ whole genome shotgun (WGS) entry which is preliminary data.</text>
</comment>
<dbReference type="PANTHER" id="PTHR31051">
    <property type="entry name" value="PROTEASOME ASSEMBLY CHAPERONE 3"/>
    <property type="match status" value="1"/>
</dbReference>
<organism evidence="1 2">
    <name type="scientific">Tribonema minus</name>
    <dbReference type="NCBI Taxonomy" id="303371"/>
    <lineage>
        <taxon>Eukaryota</taxon>
        <taxon>Sar</taxon>
        <taxon>Stramenopiles</taxon>
        <taxon>Ochrophyta</taxon>
        <taxon>PX clade</taxon>
        <taxon>Xanthophyceae</taxon>
        <taxon>Tribonematales</taxon>
        <taxon>Tribonemataceae</taxon>
        <taxon>Tribonema</taxon>
    </lineage>
</organism>